<organism evidence="7 8">
    <name type="scientific">Astrephomene gubernaculifera</name>
    <dbReference type="NCBI Taxonomy" id="47775"/>
    <lineage>
        <taxon>Eukaryota</taxon>
        <taxon>Viridiplantae</taxon>
        <taxon>Chlorophyta</taxon>
        <taxon>core chlorophytes</taxon>
        <taxon>Chlorophyceae</taxon>
        <taxon>CS clade</taxon>
        <taxon>Chlamydomonadales</taxon>
        <taxon>Astrephomenaceae</taxon>
        <taxon>Astrephomene</taxon>
    </lineage>
</organism>
<evidence type="ECO:0000256" key="5">
    <source>
        <dbReference type="SAM" id="MobiDB-lite"/>
    </source>
</evidence>
<evidence type="ECO:0000256" key="1">
    <source>
        <dbReference type="ARBA" id="ARBA00022618"/>
    </source>
</evidence>
<keyword evidence="1" id="KW-0132">Cell division</keyword>
<dbReference type="Gene3D" id="1.10.472.10">
    <property type="entry name" value="Cyclin-like"/>
    <property type="match status" value="2"/>
</dbReference>
<dbReference type="InterPro" id="IPR004367">
    <property type="entry name" value="Cyclin_C-dom"/>
</dbReference>
<evidence type="ECO:0000313" key="8">
    <source>
        <dbReference type="Proteomes" id="UP001054857"/>
    </source>
</evidence>
<dbReference type="InterPro" id="IPR036915">
    <property type="entry name" value="Cyclin-like_sf"/>
</dbReference>
<dbReference type="AlphaFoldDB" id="A0AAD3DRA3"/>
<dbReference type="PANTHER" id="PTHR10177">
    <property type="entry name" value="CYCLINS"/>
    <property type="match status" value="1"/>
</dbReference>
<feature type="compositionally biased region" description="Low complexity" evidence="5">
    <location>
        <begin position="1"/>
        <end position="17"/>
    </location>
</feature>
<dbReference type="Pfam" id="PF00134">
    <property type="entry name" value="Cyclin_N"/>
    <property type="match status" value="1"/>
</dbReference>
<dbReference type="SUPFAM" id="SSF47954">
    <property type="entry name" value="Cyclin-like"/>
    <property type="match status" value="1"/>
</dbReference>
<keyword evidence="8" id="KW-1185">Reference proteome</keyword>
<reference evidence="7 8" key="1">
    <citation type="journal article" date="2021" name="Sci. Rep.">
        <title>Genome sequencing of the multicellular alga Astrephomene provides insights into convergent evolution of germ-soma differentiation.</title>
        <authorList>
            <person name="Yamashita S."/>
            <person name="Yamamoto K."/>
            <person name="Matsuzaki R."/>
            <person name="Suzuki S."/>
            <person name="Yamaguchi H."/>
            <person name="Hirooka S."/>
            <person name="Minakuchi Y."/>
            <person name="Miyagishima S."/>
            <person name="Kawachi M."/>
            <person name="Toyoda A."/>
            <person name="Nozaki H."/>
        </authorList>
    </citation>
    <scope>NUCLEOTIDE SEQUENCE [LARGE SCALE GENOMIC DNA]</scope>
    <source>
        <strain evidence="7 8">NIES-4017</strain>
    </source>
</reference>
<evidence type="ECO:0000313" key="7">
    <source>
        <dbReference type="EMBL" id="GFR45162.1"/>
    </source>
</evidence>
<dbReference type="GO" id="GO:0051301">
    <property type="term" value="P:cell division"/>
    <property type="evidence" value="ECO:0007669"/>
    <property type="project" value="UniProtKB-KW"/>
</dbReference>
<evidence type="ECO:0000259" key="6">
    <source>
        <dbReference type="SMART" id="SM00385"/>
    </source>
</evidence>
<gene>
    <name evidence="7" type="ORF">Agub_g6546</name>
</gene>
<keyword evidence="3" id="KW-0131">Cell cycle</keyword>
<proteinExistence type="inferred from homology"/>
<dbReference type="Pfam" id="PF02984">
    <property type="entry name" value="Cyclin_C"/>
    <property type="match status" value="1"/>
</dbReference>
<dbReference type="SMART" id="SM00385">
    <property type="entry name" value="CYCLIN"/>
    <property type="match status" value="1"/>
</dbReference>
<dbReference type="InterPro" id="IPR039361">
    <property type="entry name" value="Cyclin"/>
</dbReference>
<sequence length="401" mass="42538">MENSPRVSRSSSSACCSDGHPLSRSTSAAESSLVCSEEDLEDIYLDQEYSLSTEALEVRECGVLSGRARPLSLEPDVKGSSIPFIIRDDLRKQCELDHERATARASLSRRLPAVHRARIVGWMRQVSDALGLHAATLFAATSLLDRFVGSVPELPPDTLLQLLALAAMAVGVKYEEVAQVPSAVWLSLAIDLNGKRLYNPADLQRMEWVLLQAVDWRLHTPNTLTFLTHFLACMQAPTAAATTATTTPAAEVAAPSIQDQYVSAGGNGAEQLSAGDYANLDGLSPRGAASAAAAAEALGLLWWRPVADMAMTLAETSLMHETFLSYEHSTVALACVVLAEHKLCPLPAAARLLPACTRAVAAVCGASGLTLPQLAPGLEGCVEALDRCYGLLGSSGTLMKA</sequence>
<name>A0AAD3DRA3_9CHLO</name>
<feature type="domain" description="Cyclin-like" evidence="6">
    <location>
        <begin position="121"/>
        <end position="212"/>
    </location>
</feature>
<dbReference type="EMBL" id="BMAR01000009">
    <property type="protein sequence ID" value="GFR45162.1"/>
    <property type="molecule type" value="Genomic_DNA"/>
</dbReference>
<evidence type="ECO:0000256" key="3">
    <source>
        <dbReference type="ARBA" id="ARBA00023306"/>
    </source>
</evidence>
<dbReference type="InterPro" id="IPR006671">
    <property type="entry name" value="Cyclin_N"/>
</dbReference>
<evidence type="ECO:0000256" key="4">
    <source>
        <dbReference type="RuleBase" id="RU000383"/>
    </source>
</evidence>
<dbReference type="InterPro" id="IPR013763">
    <property type="entry name" value="Cyclin-like_dom"/>
</dbReference>
<feature type="region of interest" description="Disordered" evidence="5">
    <location>
        <begin position="1"/>
        <end position="28"/>
    </location>
</feature>
<dbReference type="Proteomes" id="UP001054857">
    <property type="component" value="Unassembled WGS sequence"/>
</dbReference>
<comment type="caution">
    <text evidence="7">The sequence shown here is derived from an EMBL/GenBank/DDBJ whole genome shotgun (WGS) entry which is preliminary data.</text>
</comment>
<evidence type="ECO:0000256" key="2">
    <source>
        <dbReference type="ARBA" id="ARBA00023127"/>
    </source>
</evidence>
<comment type="similarity">
    <text evidence="4">Belongs to the cyclin family.</text>
</comment>
<protein>
    <recommendedName>
        <fullName evidence="6">Cyclin-like domain-containing protein</fullName>
    </recommendedName>
</protein>
<keyword evidence="2 4" id="KW-0195">Cyclin</keyword>
<accession>A0AAD3DRA3</accession>